<dbReference type="InterPro" id="IPR006139">
    <property type="entry name" value="D-isomer_2_OHA_DH_cat_dom"/>
</dbReference>
<evidence type="ECO:0000256" key="1">
    <source>
        <dbReference type="ARBA" id="ARBA00023002"/>
    </source>
</evidence>
<dbReference type="InterPro" id="IPR050223">
    <property type="entry name" value="D-isomer_2-hydroxyacid_DH"/>
</dbReference>
<dbReference type="InterPro" id="IPR029753">
    <property type="entry name" value="D-isomer_DH_CS"/>
</dbReference>
<feature type="domain" description="D-isomer specific 2-hydroxyacid dehydrogenase catalytic" evidence="3">
    <location>
        <begin position="6"/>
        <end position="343"/>
    </location>
</feature>
<evidence type="ECO:0000313" key="5">
    <source>
        <dbReference type="EMBL" id="KAG7528526.1"/>
    </source>
</evidence>
<dbReference type="SUPFAM" id="SSF51735">
    <property type="entry name" value="NAD(P)-binding Rossmann-fold domains"/>
    <property type="match status" value="1"/>
</dbReference>
<accession>A0A8K0JG17</accession>
<reference evidence="5" key="1">
    <citation type="submission" date="2020-04" db="EMBL/GenBank/DDBJ databases">
        <title>Analysis of mating type loci in Filobasidium floriforme.</title>
        <authorList>
            <person name="Nowrousian M."/>
        </authorList>
    </citation>
    <scope>NUCLEOTIDE SEQUENCE</scope>
    <source>
        <strain evidence="5">CBS 6242</strain>
    </source>
</reference>
<evidence type="ECO:0008006" key="7">
    <source>
        <dbReference type="Google" id="ProtNLM"/>
    </source>
</evidence>
<feature type="domain" description="D-isomer specific 2-hydroxyacid dehydrogenase NAD-binding" evidence="4">
    <location>
        <begin position="113"/>
        <end position="313"/>
    </location>
</feature>
<dbReference type="Gene3D" id="3.40.50.720">
    <property type="entry name" value="NAD(P)-binding Rossmann-like Domain"/>
    <property type="match status" value="2"/>
</dbReference>
<dbReference type="PANTHER" id="PTHR10996:SF277">
    <property type="entry name" value="GLYOXYLATE REDUCTASE_HYDROXYPYRUVATE REDUCTASE"/>
    <property type="match status" value="1"/>
</dbReference>
<evidence type="ECO:0000259" key="3">
    <source>
        <dbReference type="Pfam" id="PF00389"/>
    </source>
</evidence>
<dbReference type="Proteomes" id="UP000812966">
    <property type="component" value="Unassembled WGS sequence"/>
</dbReference>
<comment type="caution">
    <text evidence="5">The sequence shown here is derived from an EMBL/GenBank/DDBJ whole genome shotgun (WGS) entry which is preliminary data.</text>
</comment>
<protein>
    <recommendedName>
        <fullName evidence="7">Glyoxylate reductase</fullName>
    </recommendedName>
</protein>
<keyword evidence="1 2" id="KW-0560">Oxidoreductase</keyword>
<sequence length="345" mass="37446">MSRAKIVVCRDMGEKAMGLLTASDHEVVVFPGSPDPPPRSWVLENIKGAAGICVMMADKANQELLDAAGPSLKVVSTFSVGHDHIDVNALQARDVRLGYTPDVLNDAVADLTVMLALMAMRRAKEGMDIVHKSQWPQTHWSPFLLTGPSFSRPKLTLGFLGFGRISHSVLSRFLSFTLPASHPDAPKVIYTSSHRRPEQDSIDAEYTKRFGVEVKWVEKEELARESDVLIVLCNLNESTKGIVGKEFLSNMKETAVLVNTARGAVVDSHALAEALDQGKLFAAGVDVVDGEPNVKADHPLVKQPRCVVLPHVGSATWDSREGMALLCAKNVLAGVQGEELPAELK</sequence>
<gene>
    <name evidence="5" type="ORF">FFLO_06082</name>
</gene>
<dbReference type="OrthoDB" id="9991913at2759"/>
<keyword evidence="6" id="KW-1185">Reference proteome</keyword>
<evidence type="ECO:0000259" key="4">
    <source>
        <dbReference type="Pfam" id="PF02826"/>
    </source>
</evidence>
<dbReference type="PANTHER" id="PTHR10996">
    <property type="entry name" value="2-HYDROXYACID DEHYDROGENASE-RELATED"/>
    <property type="match status" value="1"/>
</dbReference>
<comment type="similarity">
    <text evidence="2">Belongs to the D-isomer specific 2-hydroxyacid dehydrogenase family.</text>
</comment>
<dbReference type="InterPro" id="IPR006140">
    <property type="entry name" value="D-isomer_DH_NAD-bd"/>
</dbReference>
<dbReference type="GO" id="GO:0051287">
    <property type="term" value="F:NAD binding"/>
    <property type="evidence" value="ECO:0007669"/>
    <property type="project" value="InterPro"/>
</dbReference>
<dbReference type="GO" id="GO:0030267">
    <property type="term" value="F:glyoxylate reductase (NADPH) activity"/>
    <property type="evidence" value="ECO:0007669"/>
    <property type="project" value="TreeGrafter"/>
</dbReference>
<evidence type="ECO:0000313" key="6">
    <source>
        <dbReference type="Proteomes" id="UP000812966"/>
    </source>
</evidence>
<dbReference type="Pfam" id="PF02826">
    <property type="entry name" value="2-Hacid_dh_C"/>
    <property type="match status" value="1"/>
</dbReference>
<organism evidence="5 6">
    <name type="scientific">Filobasidium floriforme</name>
    <dbReference type="NCBI Taxonomy" id="5210"/>
    <lineage>
        <taxon>Eukaryota</taxon>
        <taxon>Fungi</taxon>
        <taxon>Dikarya</taxon>
        <taxon>Basidiomycota</taxon>
        <taxon>Agaricomycotina</taxon>
        <taxon>Tremellomycetes</taxon>
        <taxon>Filobasidiales</taxon>
        <taxon>Filobasidiaceae</taxon>
        <taxon>Filobasidium</taxon>
    </lineage>
</organism>
<name>A0A8K0JG17_9TREE</name>
<dbReference type="EMBL" id="JABELV010000178">
    <property type="protein sequence ID" value="KAG7528526.1"/>
    <property type="molecule type" value="Genomic_DNA"/>
</dbReference>
<proteinExistence type="inferred from homology"/>
<dbReference type="AlphaFoldDB" id="A0A8K0JG17"/>
<dbReference type="GO" id="GO:0016618">
    <property type="term" value="F:hydroxypyruvate reductase [NAD(P)H] activity"/>
    <property type="evidence" value="ECO:0007669"/>
    <property type="project" value="TreeGrafter"/>
</dbReference>
<dbReference type="PROSITE" id="PS00671">
    <property type="entry name" value="D_2_HYDROXYACID_DH_3"/>
    <property type="match status" value="1"/>
</dbReference>
<dbReference type="GO" id="GO:0005829">
    <property type="term" value="C:cytosol"/>
    <property type="evidence" value="ECO:0007669"/>
    <property type="project" value="TreeGrafter"/>
</dbReference>
<dbReference type="CDD" id="cd05301">
    <property type="entry name" value="GDH"/>
    <property type="match status" value="1"/>
</dbReference>
<dbReference type="Pfam" id="PF00389">
    <property type="entry name" value="2-Hacid_dh"/>
    <property type="match status" value="1"/>
</dbReference>
<dbReference type="SUPFAM" id="SSF52283">
    <property type="entry name" value="Formate/glycerate dehydrogenase catalytic domain-like"/>
    <property type="match status" value="1"/>
</dbReference>
<evidence type="ECO:0000256" key="2">
    <source>
        <dbReference type="RuleBase" id="RU003719"/>
    </source>
</evidence>
<dbReference type="InterPro" id="IPR036291">
    <property type="entry name" value="NAD(P)-bd_dom_sf"/>
</dbReference>